<evidence type="ECO:0000313" key="2">
    <source>
        <dbReference type="Proteomes" id="UP001327056"/>
    </source>
</evidence>
<protein>
    <submittedName>
        <fullName evidence="1">Uncharacterized protein</fullName>
    </submittedName>
</protein>
<gene>
    <name evidence="1" type="ORF">SM123_03655</name>
</gene>
<accession>A0ABZ0SYU2</accession>
<proteinExistence type="predicted"/>
<dbReference type="Proteomes" id="UP001327056">
    <property type="component" value="Chromosome"/>
</dbReference>
<name>A0ABZ0SYU2_9STRE</name>
<sequence length="82" mass="9821">MVRFNMEIPIPHTIWKKKSDETLVRVILNARYDFDYSTMIIYKVIKSGQKYVTSYDKFMNDFEMTEIKFSEIKTEVSGEHSK</sequence>
<keyword evidence="2" id="KW-1185">Reference proteome</keyword>
<organism evidence="1 2">
    <name type="scientific">Streptococcus lingualis</name>
    <dbReference type="NCBI Taxonomy" id="3098076"/>
    <lineage>
        <taxon>Bacteria</taxon>
        <taxon>Bacillati</taxon>
        <taxon>Bacillota</taxon>
        <taxon>Bacilli</taxon>
        <taxon>Lactobacillales</taxon>
        <taxon>Streptococcaceae</taxon>
        <taxon>Streptococcus</taxon>
    </lineage>
</organism>
<reference evidence="1 2" key="1">
    <citation type="submission" date="2023-11" db="EMBL/GenBank/DDBJ databases">
        <title>Description of Streptococcus dentalis sp. nov., Streptococcus gingivalis sp. nov., Streptococcus lingualis sp. nov. isolated from human oral cavity.</title>
        <authorList>
            <person name="Choi Y.S."/>
            <person name="Goo B.J."/>
            <person name="Bae J.W."/>
        </authorList>
    </citation>
    <scope>NUCLEOTIDE SEQUENCE [LARGE SCALE GENOMIC DNA]</scope>
    <source>
        <strain evidence="1 2">S5</strain>
    </source>
</reference>
<dbReference type="RefSeq" id="WP_320909854.1">
    <property type="nucleotide sequence ID" value="NZ_CP139419.1"/>
</dbReference>
<evidence type="ECO:0000313" key="1">
    <source>
        <dbReference type="EMBL" id="WPS47586.1"/>
    </source>
</evidence>
<dbReference type="EMBL" id="CP139419">
    <property type="protein sequence ID" value="WPS47586.1"/>
    <property type="molecule type" value="Genomic_DNA"/>
</dbReference>